<protein>
    <submittedName>
        <fullName evidence="3">Uncharacterized protein</fullName>
    </submittedName>
</protein>
<evidence type="ECO:0000313" key="4">
    <source>
        <dbReference type="Proteomes" id="UP000463939"/>
    </source>
</evidence>
<dbReference type="EMBL" id="AP021881">
    <property type="protein sequence ID" value="BBP01432.1"/>
    <property type="molecule type" value="Genomic_DNA"/>
</dbReference>
<name>A0A809SA88_9PROT</name>
<dbReference type="Proteomes" id="UP000463939">
    <property type="component" value="Chromosome"/>
</dbReference>
<dbReference type="KEGG" id="sniv:SFSGTM_21400"/>
<keyword evidence="2" id="KW-1133">Transmembrane helix</keyword>
<feature type="transmembrane region" description="Helical" evidence="2">
    <location>
        <begin position="28"/>
        <end position="47"/>
    </location>
</feature>
<reference evidence="4" key="1">
    <citation type="submission" date="2019-11" db="EMBL/GenBank/DDBJ databases">
        <title>Isolation and characterization of a novel species in the genus Sulfuriferula.</title>
        <authorList>
            <person name="Mochizuki J."/>
            <person name="Kojima H."/>
            <person name="Fukui M."/>
        </authorList>
    </citation>
    <scope>NUCLEOTIDE SEQUENCE [LARGE SCALE GENOMIC DNA]</scope>
    <source>
        <strain evidence="4">SGTM</strain>
    </source>
</reference>
<sequence length="284" mass="31329">MTNPFSSTAMFASERPRRAYLELRVRRSVLVAGVLSLLIHVAVLVFVPKLPPQSAESGVQGGDSVLAVQLAPPDKPSHQQPPVPTSKPAVKPSKATPVRTKAHLSRPVLATNQANATFVVPKSPPDVVQATPSKLNPNDFPDMQSYIAAQRIAAGGAEAVSAPSAEQTRDDVIKRNLKSGGTNGIFRIIRMDSYTAEFSFRGWTNDYSNARREVIEVEKGDSPDIERAIIHKMIDLIRRYYKGDFQWDSQRLHRVVTLSAKPVDNAGLEDFMLREFFQGDGQLR</sequence>
<keyword evidence="2" id="KW-0812">Transmembrane</keyword>
<keyword evidence="2" id="KW-0472">Membrane</keyword>
<keyword evidence="4" id="KW-1185">Reference proteome</keyword>
<accession>A0A809SA88</accession>
<evidence type="ECO:0000256" key="1">
    <source>
        <dbReference type="SAM" id="MobiDB-lite"/>
    </source>
</evidence>
<dbReference type="AlphaFoldDB" id="A0A809SA88"/>
<evidence type="ECO:0000256" key="2">
    <source>
        <dbReference type="SAM" id="Phobius"/>
    </source>
</evidence>
<gene>
    <name evidence="3" type="ORF">SFSGTM_21400</name>
</gene>
<dbReference type="RefSeq" id="WP_162085214.1">
    <property type="nucleotide sequence ID" value="NZ_AP021881.1"/>
</dbReference>
<feature type="region of interest" description="Disordered" evidence="1">
    <location>
        <begin position="69"/>
        <end position="106"/>
    </location>
</feature>
<proteinExistence type="predicted"/>
<evidence type="ECO:0000313" key="3">
    <source>
        <dbReference type="EMBL" id="BBP01432.1"/>
    </source>
</evidence>
<organism evidence="3 4">
    <name type="scientific">Sulfuriferula nivalis</name>
    <dbReference type="NCBI Taxonomy" id="2675298"/>
    <lineage>
        <taxon>Bacteria</taxon>
        <taxon>Pseudomonadati</taxon>
        <taxon>Pseudomonadota</taxon>
        <taxon>Betaproteobacteria</taxon>
        <taxon>Nitrosomonadales</taxon>
        <taxon>Sulfuricellaceae</taxon>
        <taxon>Sulfuriferula</taxon>
    </lineage>
</organism>